<dbReference type="InterPro" id="IPR008974">
    <property type="entry name" value="TRAF-like"/>
</dbReference>
<dbReference type="PANTHER" id="PTHR36754:SF2">
    <property type="entry name" value="E3 UBIQUITIN-PROTEIN LIGASE TRIM37"/>
    <property type="match status" value="1"/>
</dbReference>
<protein>
    <recommendedName>
        <fullName evidence="8">B box-type domain-containing protein</fullName>
    </recommendedName>
</protein>
<dbReference type="Proteomes" id="UP000077115">
    <property type="component" value="Unassembled WGS sequence"/>
</dbReference>
<feature type="domain" description="MATH" evidence="5">
    <location>
        <begin position="309"/>
        <end position="435"/>
    </location>
</feature>
<name>A0A177WJ23_BATDL</name>
<dbReference type="GO" id="GO:0008270">
    <property type="term" value="F:zinc ion binding"/>
    <property type="evidence" value="ECO:0007669"/>
    <property type="project" value="UniProtKB-KW"/>
</dbReference>
<dbReference type="EMBL" id="DS022304">
    <property type="protein sequence ID" value="OAJ40128.1"/>
    <property type="molecule type" value="Genomic_DNA"/>
</dbReference>
<evidence type="ECO:0000259" key="4">
    <source>
        <dbReference type="PROSITE" id="PS50119"/>
    </source>
</evidence>
<dbReference type="VEuPathDB" id="FungiDB:BDEG_23895"/>
<dbReference type="GO" id="GO:0051865">
    <property type="term" value="P:protein autoubiquitination"/>
    <property type="evidence" value="ECO:0007669"/>
    <property type="project" value="TreeGrafter"/>
</dbReference>
<evidence type="ECO:0000313" key="7">
    <source>
        <dbReference type="Proteomes" id="UP000077115"/>
    </source>
</evidence>
<dbReference type="Gene3D" id="3.30.40.10">
    <property type="entry name" value="Zinc/RING finger domain, C3HC4 (zinc finger)"/>
    <property type="match status" value="1"/>
</dbReference>
<evidence type="ECO:0000256" key="3">
    <source>
        <dbReference type="SAM" id="MobiDB-lite"/>
    </source>
</evidence>
<proteinExistence type="predicted"/>
<dbReference type="InterPro" id="IPR013083">
    <property type="entry name" value="Znf_RING/FYVE/PHD"/>
</dbReference>
<reference evidence="6 7" key="2">
    <citation type="submission" date="2016-05" db="EMBL/GenBank/DDBJ databases">
        <title>Lineage-specific infection strategies underlie the spectrum of fungal disease in amphibians.</title>
        <authorList>
            <person name="Cuomo C.A."/>
            <person name="Farrer R.A."/>
            <person name="James T."/>
            <person name="Longcore J."/>
            <person name="Birren B."/>
        </authorList>
    </citation>
    <scope>NUCLEOTIDE SEQUENCE [LARGE SCALE GENOMIC DNA]</scope>
    <source>
        <strain evidence="6 7">JEL423</strain>
    </source>
</reference>
<accession>A0A177WJ23</accession>
<dbReference type="Pfam" id="PF00643">
    <property type="entry name" value="zf-B_box"/>
    <property type="match status" value="1"/>
</dbReference>
<dbReference type="GO" id="GO:0016235">
    <property type="term" value="C:aggresome"/>
    <property type="evidence" value="ECO:0007669"/>
    <property type="project" value="TreeGrafter"/>
</dbReference>
<dbReference type="InterPro" id="IPR053003">
    <property type="entry name" value="TRIM_RBCC_E3_ubiq-ligases"/>
</dbReference>
<dbReference type="AlphaFoldDB" id="A0A177WJ23"/>
<dbReference type="InterPro" id="IPR002083">
    <property type="entry name" value="MATH/TRAF_dom"/>
</dbReference>
<evidence type="ECO:0008006" key="8">
    <source>
        <dbReference type="Google" id="ProtNLM"/>
    </source>
</evidence>
<dbReference type="eggNOG" id="KOG2177">
    <property type="taxonomic scope" value="Eukaryota"/>
</dbReference>
<feature type="region of interest" description="Disordered" evidence="3">
    <location>
        <begin position="621"/>
        <end position="641"/>
    </location>
</feature>
<dbReference type="GO" id="GO:0061630">
    <property type="term" value="F:ubiquitin protein ligase activity"/>
    <property type="evidence" value="ECO:0007669"/>
    <property type="project" value="TreeGrafter"/>
</dbReference>
<keyword evidence="2" id="KW-0862">Zinc</keyword>
<dbReference type="OrthoDB" id="192247at2759"/>
<dbReference type="GO" id="GO:0070842">
    <property type="term" value="P:aggresome assembly"/>
    <property type="evidence" value="ECO:0007669"/>
    <property type="project" value="TreeGrafter"/>
</dbReference>
<dbReference type="SMART" id="SM00061">
    <property type="entry name" value="MATH"/>
    <property type="match status" value="1"/>
</dbReference>
<dbReference type="PROSITE" id="PS50119">
    <property type="entry name" value="ZF_BBOX"/>
    <property type="match status" value="1"/>
</dbReference>
<feature type="region of interest" description="Disordered" evidence="3">
    <location>
        <begin position="826"/>
        <end position="872"/>
    </location>
</feature>
<dbReference type="SUPFAM" id="SSF57850">
    <property type="entry name" value="RING/U-box"/>
    <property type="match status" value="1"/>
</dbReference>
<dbReference type="SUPFAM" id="SSF49599">
    <property type="entry name" value="TRAF domain-like"/>
    <property type="match status" value="1"/>
</dbReference>
<evidence type="ECO:0000313" key="6">
    <source>
        <dbReference type="EMBL" id="OAJ40128.1"/>
    </source>
</evidence>
<feature type="domain" description="B box-type" evidence="4">
    <location>
        <begin position="126"/>
        <end position="168"/>
    </location>
</feature>
<dbReference type="InterPro" id="IPR000315">
    <property type="entry name" value="Znf_B-box"/>
</dbReference>
<reference evidence="6 7" key="1">
    <citation type="submission" date="2006-10" db="EMBL/GenBank/DDBJ databases">
        <title>The Genome Sequence of Batrachochytrium dendrobatidis JEL423.</title>
        <authorList>
            <consortium name="The Broad Institute Genome Sequencing Platform"/>
            <person name="Birren B."/>
            <person name="Lander E."/>
            <person name="Galagan J."/>
            <person name="Cuomo C."/>
            <person name="Devon K."/>
            <person name="Jaffe D."/>
            <person name="Butler J."/>
            <person name="Alvarez P."/>
            <person name="Gnerre S."/>
            <person name="Grabherr M."/>
            <person name="Kleber M."/>
            <person name="Mauceli E."/>
            <person name="Brockman W."/>
            <person name="Young S."/>
            <person name="LaButti K."/>
            <person name="Sykes S."/>
            <person name="DeCaprio D."/>
            <person name="Crawford M."/>
            <person name="Koehrsen M."/>
            <person name="Engels R."/>
            <person name="Montgomery P."/>
            <person name="Pearson M."/>
            <person name="Howarth C."/>
            <person name="Larson L."/>
            <person name="White J."/>
            <person name="O'Leary S."/>
            <person name="Kodira C."/>
            <person name="Zeng Q."/>
            <person name="Yandava C."/>
            <person name="Alvarado L."/>
            <person name="Longcore J."/>
            <person name="James T."/>
        </authorList>
    </citation>
    <scope>NUCLEOTIDE SEQUENCE [LARGE SCALE GENOMIC DNA]</scope>
    <source>
        <strain evidence="6 7">JEL423</strain>
    </source>
</reference>
<dbReference type="CDD" id="cd16619">
    <property type="entry name" value="mRING-HC-C4C4_TRIM37_C-VIII"/>
    <property type="match status" value="1"/>
</dbReference>
<evidence type="ECO:0000256" key="2">
    <source>
        <dbReference type="PROSITE-ProRule" id="PRU00024"/>
    </source>
</evidence>
<dbReference type="Pfam" id="PF22486">
    <property type="entry name" value="MATH_2"/>
    <property type="match status" value="1"/>
</dbReference>
<dbReference type="GO" id="GO:0005164">
    <property type="term" value="F:tumor necrosis factor receptor binding"/>
    <property type="evidence" value="ECO:0007669"/>
    <property type="project" value="TreeGrafter"/>
</dbReference>
<keyword evidence="1" id="KW-0479">Metal-binding</keyword>
<dbReference type="PROSITE" id="PS50144">
    <property type="entry name" value="MATH"/>
    <property type="match status" value="1"/>
</dbReference>
<dbReference type="Gene3D" id="3.30.160.60">
    <property type="entry name" value="Classic Zinc Finger"/>
    <property type="match status" value="1"/>
</dbReference>
<dbReference type="PANTHER" id="PTHR36754">
    <property type="entry name" value="E3 UBIQUITIN-PROTEIN LIGASE TRIM37"/>
    <property type="match status" value="1"/>
</dbReference>
<feature type="compositionally biased region" description="Low complexity" evidence="3">
    <location>
        <begin position="666"/>
        <end position="686"/>
    </location>
</feature>
<dbReference type="GO" id="GO:0005778">
    <property type="term" value="C:peroxisomal membrane"/>
    <property type="evidence" value="ECO:0007669"/>
    <property type="project" value="TreeGrafter"/>
</dbReference>
<dbReference type="GO" id="GO:0006513">
    <property type="term" value="P:protein monoubiquitination"/>
    <property type="evidence" value="ECO:0007669"/>
    <property type="project" value="TreeGrafter"/>
</dbReference>
<dbReference type="Gene3D" id="2.60.210.10">
    <property type="entry name" value="Apoptosis, Tumor Necrosis Factor Receptor Associated Protein 2, Chain A"/>
    <property type="match status" value="1"/>
</dbReference>
<organism evidence="6 7">
    <name type="scientific">Batrachochytrium dendrobatidis (strain JEL423)</name>
    <dbReference type="NCBI Taxonomy" id="403673"/>
    <lineage>
        <taxon>Eukaryota</taxon>
        <taxon>Fungi</taxon>
        <taxon>Fungi incertae sedis</taxon>
        <taxon>Chytridiomycota</taxon>
        <taxon>Chytridiomycota incertae sedis</taxon>
        <taxon>Chytridiomycetes</taxon>
        <taxon>Rhizophydiales</taxon>
        <taxon>Rhizophydiales incertae sedis</taxon>
        <taxon>Batrachochytrium</taxon>
    </lineage>
</organism>
<dbReference type="SUPFAM" id="SSF57845">
    <property type="entry name" value="B-box zinc-binding domain"/>
    <property type="match status" value="1"/>
</dbReference>
<feature type="compositionally biased region" description="Acidic residues" evidence="3">
    <location>
        <begin position="853"/>
        <end position="863"/>
    </location>
</feature>
<dbReference type="GO" id="GO:0031625">
    <property type="term" value="F:ubiquitin protein ligase binding"/>
    <property type="evidence" value="ECO:0007669"/>
    <property type="project" value="TreeGrafter"/>
</dbReference>
<gene>
    <name evidence="6" type="ORF">BDEG_23895</name>
</gene>
<feature type="region of interest" description="Disordered" evidence="3">
    <location>
        <begin position="665"/>
        <end position="695"/>
    </location>
</feature>
<dbReference type="STRING" id="403673.A0A177WJ23"/>
<sequence length="912" mass="102125">MSAAIEAAVLTPASDTQSITHSTCTRPSLSTHTLGSEMAFLNPSRKQPTQPTKLPPQFEDFLQKPVMCPGCSKVGCESCVKKWLQEEKSQCPHCRAPLNPSQLVHCRFMDDLAQQLNLLAFASPNSTQDVCPDHSAPMYYYCHDCQEGLCADCAVIETKHKNHSFEHLHAVYRRHRAKIDERAKLLYSRFNQYGELLAYLDDHALAISHARQTALAVHQTLWEEDVESIVKQETFHMSLLSECKQKVVMQADQLRVTLETLESQMAGAWQTDIISNSADIIHLLNPSPISEFNIPPESMEFDSSTIPAYDHGVFLITNFKSKMQFSSPIYSDTISVSGLEWRLKVYCSGNGVCRNESLSVFVELVKGVAQPSKYQYRVDLINQSRGVIKKRNISREFKSEFSVGECWGYNRFYNLDLIEQEGFYDSDSDSIKLVFYVRAPTYAQKCRDLEFYISNLKLHHDNTPRINESTTVKANVSNTTELNPDQTTSDAMLPECDITEMGEHSHGLERAVTVQMPVYTSVAYAPSAEPPTDANTQMPLTGVETSLSHHPTLHENTANCNFPTTRPLNYHSSLQQLRSEMTEFEDFLGTVTNEIELFDTIVKSTPKELKLDWTDESIESEVGQQVTLPPPAASRSFITSGSHSDAGSPYLFSNTNQAKYNSYVESSTKSRTVPRSSTSSHSATRSNCPSTQSITYDIPSLDSTLLRLNANDSTSNTSPLNEMRKIDSRDGLNLVQYAALRDLIMTRSSALLNESDAILSRFPGLCSLNTTGDDSYLQDSSWINPRREHNDMGHQDVSSIIWAANGSLDESGIDGAIDSLEDDASISPASQVDQSEDSEDSEDQYRDVHSDTYDDMTELEDETQVYNSDAEHRHGAELYSLDFSEILNETTLSPYSLDRRGYSYPTLAGNED</sequence>
<dbReference type="InterPro" id="IPR037299">
    <property type="entry name" value="TRIM37_MATH"/>
</dbReference>
<feature type="compositionally biased region" description="Basic and acidic residues" evidence="3">
    <location>
        <begin position="843"/>
        <end position="852"/>
    </location>
</feature>
<keyword evidence="2" id="KW-0863">Zinc-finger</keyword>
<evidence type="ECO:0000256" key="1">
    <source>
        <dbReference type="ARBA" id="ARBA00022723"/>
    </source>
</evidence>
<evidence type="ECO:0000259" key="5">
    <source>
        <dbReference type="PROSITE" id="PS50144"/>
    </source>
</evidence>
<dbReference type="CDD" id="cd03773">
    <property type="entry name" value="MATH_TRIM37"/>
    <property type="match status" value="1"/>
</dbReference>